<sequence length="46" mass="5454">MKNSAKRSPNPTTLLYRDHNVTTRTHQKMNGEFYKDAEILKKLYLT</sequence>
<comment type="caution">
    <text evidence="1">The sequence shown here is derived from an EMBL/GenBank/DDBJ whole genome shotgun (WGS) entry which is preliminary data.</text>
</comment>
<dbReference type="EMBL" id="AFLW02000007">
    <property type="protein sequence ID" value="EMM84618.1"/>
    <property type="molecule type" value="Genomic_DNA"/>
</dbReference>
<proteinExistence type="predicted"/>
<name>M6GI04_LEPIR</name>
<reference evidence="1 2" key="1">
    <citation type="submission" date="2013-01" db="EMBL/GenBank/DDBJ databases">
        <authorList>
            <person name="Harkins D.M."/>
            <person name="Durkin A.S."/>
            <person name="Brinkac L.M."/>
            <person name="Haft D.H."/>
            <person name="Selengut J.D."/>
            <person name="Sanka R."/>
            <person name="DePew J."/>
            <person name="Purushe J."/>
            <person name="Hospenthal D.R."/>
            <person name="Murray C.K."/>
            <person name="Pimentel G."/>
            <person name="Wasfy M."/>
            <person name="Parker T."/>
            <person name="Miller R.S."/>
            <person name="Vinetz J.M."/>
            <person name="Sutton G.G."/>
            <person name="Nierman W.C."/>
            <person name="Fouts D.E."/>
        </authorList>
    </citation>
    <scope>NUCLEOTIDE SEQUENCE [LARGE SCALE GENOMIC DNA]</scope>
    <source>
        <strain evidence="1 2">2006001854</strain>
    </source>
</reference>
<organism evidence="1 2">
    <name type="scientific">Leptospira interrogans str. 2006001854</name>
    <dbReference type="NCBI Taxonomy" id="1001590"/>
    <lineage>
        <taxon>Bacteria</taxon>
        <taxon>Pseudomonadati</taxon>
        <taxon>Spirochaetota</taxon>
        <taxon>Spirochaetia</taxon>
        <taxon>Leptospirales</taxon>
        <taxon>Leptospiraceae</taxon>
        <taxon>Leptospira</taxon>
    </lineage>
</organism>
<dbReference type="AlphaFoldDB" id="M6GI04"/>
<protein>
    <submittedName>
        <fullName evidence="1">Uncharacterized protein</fullName>
    </submittedName>
</protein>
<evidence type="ECO:0000313" key="2">
    <source>
        <dbReference type="Proteomes" id="UP000012128"/>
    </source>
</evidence>
<dbReference type="Proteomes" id="UP000012128">
    <property type="component" value="Unassembled WGS sequence"/>
</dbReference>
<gene>
    <name evidence="1" type="ORF">LEP1GSC037_0548</name>
</gene>
<accession>M6GI04</accession>
<evidence type="ECO:0000313" key="1">
    <source>
        <dbReference type="EMBL" id="EMM84618.1"/>
    </source>
</evidence>